<sequence>MTAHHNAFLLSGSRVDRRTTSLGVYGADGGLLPDCAIRTASWTTVPAAQAGAPSDAPLMFGPALFAGSVDKQFGFVLLNALGRLWALEGLPPETVITYAAKPLARTPGYAVVPAILRALGLSNPVMITEGAVRFETLHTAEERFGECCGGTGLPEFYDWIDRRWPPVAQPDPDRKVYVSRSGLGPKAGRFACEDHLEALLAAEGYQIYRPEAHDVLHQVQTFQAAGKLIFAEGSALHLFALIRQPGQVSAVIHRREALPEVMLAQMADRRGTPTTAVNAVQALWWPPQRGEHLGLSELNFDALHDSLVALGLITGSGWQAPSPALVKRSLAAGLSPGEQLMNTGQRAGWLKTQREARRKG</sequence>
<organism evidence="3 4">
    <name type="scientific">Pseudotabrizicola alkalilacus</name>
    <dbReference type="NCBI Taxonomy" id="2305252"/>
    <lineage>
        <taxon>Bacteria</taxon>
        <taxon>Pseudomonadati</taxon>
        <taxon>Pseudomonadota</taxon>
        <taxon>Alphaproteobacteria</taxon>
        <taxon>Rhodobacterales</taxon>
        <taxon>Paracoccaceae</taxon>
        <taxon>Pseudotabrizicola</taxon>
    </lineage>
</organism>
<keyword evidence="3" id="KW-0808">Transferase</keyword>
<evidence type="ECO:0000259" key="2">
    <source>
        <dbReference type="Pfam" id="PF04577"/>
    </source>
</evidence>
<gene>
    <name evidence="3" type="ORF">D1012_20685</name>
</gene>
<feature type="region of interest" description="Disordered" evidence="1">
    <location>
        <begin position="337"/>
        <end position="360"/>
    </location>
</feature>
<dbReference type="RefSeq" id="WP_118156013.1">
    <property type="nucleotide sequence ID" value="NZ_QWEY01000017.1"/>
</dbReference>
<comment type="caution">
    <text evidence="3">The sequence shown here is derived from an EMBL/GenBank/DDBJ whole genome shotgun (WGS) entry which is preliminary data.</text>
</comment>
<protein>
    <submittedName>
        <fullName evidence="3">Glycosyltransferase family 61 protein</fullName>
    </submittedName>
</protein>
<dbReference type="Proteomes" id="UP000284547">
    <property type="component" value="Unassembled WGS sequence"/>
</dbReference>
<keyword evidence="4" id="KW-1185">Reference proteome</keyword>
<dbReference type="EMBL" id="QWEY01000017">
    <property type="protein sequence ID" value="RGP35356.1"/>
    <property type="molecule type" value="Genomic_DNA"/>
</dbReference>
<proteinExistence type="predicted"/>
<evidence type="ECO:0000313" key="4">
    <source>
        <dbReference type="Proteomes" id="UP000284547"/>
    </source>
</evidence>
<dbReference type="Pfam" id="PF04577">
    <property type="entry name" value="Glyco_transf_61"/>
    <property type="match status" value="1"/>
</dbReference>
<evidence type="ECO:0000313" key="3">
    <source>
        <dbReference type="EMBL" id="RGP35356.1"/>
    </source>
</evidence>
<reference evidence="3 4" key="1">
    <citation type="submission" date="2018-08" db="EMBL/GenBank/DDBJ databases">
        <title>Flavobacterium tibetense sp. nov., isolated from a wetland YonghuCo on Tibetan Plateau.</title>
        <authorList>
            <person name="Phurbu D."/>
            <person name="Lu H."/>
            <person name="Xing P."/>
        </authorList>
    </citation>
    <scope>NUCLEOTIDE SEQUENCE [LARGE SCALE GENOMIC DNA]</scope>
    <source>
        <strain evidence="3 4">DJC</strain>
    </source>
</reference>
<dbReference type="InterPro" id="IPR049625">
    <property type="entry name" value="Glyco_transf_61_cat"/>
</dbReference>
<dbReference type="AlphaFoldDB" id="A0A411YWY1"/>
<feature type="domain" description="Glycosyltransferase 61 catalytic" evidence="2">
    <location>
        <begin position="103"/>
        <end position="238"/>
    </location>
</feature>
<accession>A0A411YWY1</accession>
<dbReference type="OrthoDB" id="3760154at2"/>
<evidence type="ECO:0000256" key="1">
    <source>
        <dbReference type="SAM" id="MobiDB-lite"/>
    </source>
</evidence>
<name>A0A411YWY1_9RHOB</name>
<dbReference type="GO" id="GO:0016757">
    <property type="term" value="F:glycosyltransferase activity"/>
    <property type="evidence" value="ECO:0007669"/>
    <property type="project" value="InterPro"/>
</dbReference>